<protein>
    <recommendedName>
        <fullName evidence="10">GDSL esterase/lipase</fullName>
    </recommendedName>
</protein>
<evidence type="ECO:0000256" key="7">
    <source>
        <dbReference type="ARBA" id="ARBA00023098"/>
    </source>
</evidence>
<gene>
    <name evidence="8" type="ORF">OIU77_000677</name>
</gene>
<organism evidence="8 9">
    <name type="scientific">Salix suchowensis</name>
    <dbReference type="NCBI Taxonomy" id="1278906"/>
    <lineage>
        <taxon>Eukaryota</taxon>
        <taxon>Viridiplantae</taxon>
        <taxon>Streptophyta</taxon>
        <taxon>Embryophyta</taxon>
        <taxon>Tracheophyta</taxon>
        <taxon>Spermatophyta</taxon>
        <taxon>Magnoliopsida</taxon>
        <taxon>eudicotyledons</taxon>
        <taxon>Gunneridae</taxon>
        <taxon>Pentapetalae</taxon>
        <taxon>rosids</taxon>
        <taxon>fabids</taxon>
        <taxon>Malpighiales</taxon>
        <taxon>Salicaceae</taxon>
        <taxon>Saliceae</taxon>
        <taxon>Salix</taxon>
    </lineage>
</organism>
<keyword evidence="3" id="KW-0964">Secreted</keyword>
<evidence type="ECO:0000256" key="3">
    <source>
        <dbReference type="ARBA" id="ARBA00022525"/>
    </source>
</evidence>
<proteinExistence type="inferred from homology"/>
<keyword evidence="7" id="KW-0443">Lipid metabolism</keyword>
<dbReference type="EMBL" id="JAPFFI010000010">
    <property type="protein sequence ID" value="KAJ6375758.1"/>
    <property type="molecule type" value="Genomic_DNA"/>
</dbReference>
<evidence type="ECO:0008006" key="10">
    <source>
        <dbReference type="Google" id="ProtNLM"/>
    </source>
</evidence>
<dbReference type="PANTHER" id="PTHR45650:SF9">
    <property type="entry name" value="SGNH HYDROLASE-TYPE ESTERASE DOMAIN-CONTAINING PROTEIN"/>
    <property type="match status" value="1"/>
</dbReference>
<dbReference type="InterPro" id="IPR051238">
    <property type="entry name" value="GDSL_esterase/lipase"/>
</dbReference>
<comment type="subcellular location">
    <subcellularLocation>
        <location evidence="1">Secreted</location>
    </subcellularLocation>
</comment>
<evidence type="ECO:0000256" key="4">
    <source>
        <dbReference type="ARBA" id="ARBA00022729"/>
    </source>
</evidence>
<evidence type="ECO:0000313" key="9">
    <source>
        <dbReference type="Proteomes" id="UP001141253"/>
    </source>
</evidence>
<evidence type="ECO:0000256" key="1">
    <source>
        <dbReference type="ARBA" id="ARBA00004613"/>
    </source>
</evidence>
<evidence type="ECO:0000256" key="5">
    <source>
        <dbReference type="ARBA" id="ARBA00022801"/>
    </source>
</evidence>
<keyword evidence="9" id="KW-1185">Reference proteome</keyword>
<evidence type="ECO:0000256" key="6">
    <source>
        <dbReference type="ARBA" id="ARBA00022963"/>
    </source>
</evidence>
<name>A0ABQ9B707_9ROSI</name>
<comment type="caution">
    <text evidence="8">The sequence shown here is derived from an EMBL/GenBank/DDBJ whole genome shotgun (WGS) entry which is preliminary data.</text>
</comment>
<reference evidence="8" key="2">
    <citation type="journal article" date="2023" name="Int. J. Mol. Sci.">
        <title>De Novo Assembly and Annotation of 11 Diverse Shrub Willow (Salix) Genomes Reveals Novel Gene Organization in Sex-Linked Regions.</title>
        <authorList>
            <person name="Hyden B."/>
            <person name="Feng K."/>
            <person name="Yates T.B."/>
            <person name="Jawdy S."/>
            <person name="Cereghino C."/>
            <person name="Smart L.B."/>
            <person name="Muchero W."/>
        </authorList>
    </citation>
    <scope>NUCLEOTIDE SEQUENCE</scope>
    <source>
        <tissue evidence="8">Shoot tip</tissue>
    </source>
</reference>
<dbReference type="Gene3D" id="3.40.50.1110">
    <property type="entry name" value="SGNH hydrolase"/>
    <property type="match status" value="1"/>
</dbReference>
<dbReference type="Proteomes" id="UP001141253">
    <property type="component" value="Chromosome 12"/>
</dbReference>
<evidence type="ECO:0000313" key="8">
    <source>
        <dbReference type="EMBL" id="KAJ6375758.1"/>
    </source>
</evidence>
<dbReference type="Pfam" id="PF00657">
    <property type="entry name" value="Lipase_GDSL"/>
    <property type="match status" value="1"/>
</dbReference>
<evidence type="ECO:0000256" key="2">
    <source>
        <dbReference type="ARBA" id="ARBA00008668"/>
    </source>
</evidence>
<keyword evidence="6" id="KW-0442">Lipid degradation</keyword>
<dbReference type="InterPro" id="IPR001087">
    <property type="entry name" value="GDSL"/>
</dbReference>
<reference evidence="8" key="1">
    <citation type="submission" date="2022-10" db="EMBL/GenBank/DDBJ databases">
        <authorList>
            <person name="Hyden B.L."/>
            <person name="Feng K."/>
            <person name="Yates T."/>
            <person name="Jawdy S."/>
            <person name="Smart L.B."/>
            <person name="Muchero W."/>
        </authorList>
    </citation>
    <scope>NUCLEOTIDE SEQUENCE</scope>
    <source>
        <tissue evidence="8">Shoot tip</tissue>
    </source>
</reference>
<accession>A0ABQ9B707</accession>
<comment type="similarity">
    <text evidence="2">Belongs to the 'GDSL' lipolytic enzyme family.</text>
</comment>
<sequence length="215" mass="23520">MLSAQFLLTGELLGFDDFIPSFLAVDSSEILKGVNYASGSAGIRQETGKQLGVNLELSKQLENHHTIVSRIVDMTLYNSGARKVALNGIGPIGCAPYSTANYDTKGSLCVDSMNDAVNYFNRRLKSLVNQLNNDLADAKFIYLNAVGFGSEYTASPGFSFKLNGCCKANEHGQCVPNQTPCIFRSLSLFWDLFHPTEVSNKLSALLSYRSLKKIL</sequence>
<keyword evidence="5" id="KW-0378">Hydrolase</keyword>
<dbReference type="InterPro" id="IPR036514">
    <property type="entry name" value="SGNH_hydro_sf"/>
</dbReference>
<keyword evidence="4" id="KW-0732">Signal</keyword>
<dbReference type="PANTHER" id="PTHR45650">
    <property type="entry name" value="GDSL-LIKE LIPASE/ACYLHYDROLASE-RELATED"/>
    <property type="match status" value="1"/>
</dbReference>